<protein>
    <submittedName>
        <fullName evidence="2">Uncharacterized protein</fullName>
    </submittedName>
</protein>
<dbReference type="RefSeq" id="WP_230496506.1">
    <property type="nucleotide sequence ID" value="NZ_CAKJTG010000009.1"/>
</dbReference>
<proteinExistence type="predicted"/>
<evidence type="ECO:0000313" key="2">
    <source>
        <dbReference type="EMBL" id="CAG9608266.1"/>
    </source>
</evidence>
<accession>A0A9C7L9P0</accession>
<evidence type="ECO:0000313" key="3">
    <source>
        <dbReference type="Proteomes" id="UP000789845"/>
    </source>
</evidence>
<dbReference type="EMBL" id="CAKJTG010000009">
    <property type="protein sequence ID" value="CAG9608266.1"/>
    <property type="molecule type" value="Genomic_DNA"/>
</dbReference>
<gene>
    <name evidence="2" type="ORF">NEOCIP111885_01958</name>
</gene>
<organism evidence="2 3">
    <name type="scientific">Pseudoneobacillus rhizosphaerae</name>
    <dbReference type="NCBI Taxonomy" id="2880968"/>
    <lineage>
        <taxon>Bacteria</taxon>
        <taxon>Bacillati</taxon>
        <taxon>Bacillota</taxon>
        <taxon>Bacilli</taxon>
        <taxon>Bacillales</taxon>
        <taxon>Bacillaceae</taxon>
        <taxon>Pseudoneobacillus</taxon>
    </lineage>
</organism>
<feature type="coiled-coil region" evidence="1">
    <location>
        <begin position="8"/>
        <end position="39"/>
    </location>
</feature>
<dbReference type="Proteomes" id="UP000789845">
    <property type="component" value="Unassembled WGS sequence"/>
</dbReference>
<keyword evidence="3" id="KW-1185">Reference proteome</keyword>
<keyword evidence="1" id="KW-0175">Coiled coil</keyword>
<dbReference type="AlphaFoldDB" id="A0A9C7L9P0"/>
<evidence type="ECO:0000256" key="1">
    <source>
        <dbReference type="SAM" id="Coils"/>
    </source>
</evidence>
<reference evidence="2" key="1">
    <citation type="submission" date="2021-10" db="EMBL/GenBank/DDBJ databases">
        <authorList>
            <person name="Criscuolo A."/>
        </authorList>
    </citation>
    <scope>NUCLEOTIDE SEQUENCE</scope>
    <source>
        <strain evidence="2">CIP111885</strain>
    </source>
</reference>
<sequence>MIDNKGPQEKLLTMLTEIYDQLEELEEVLEHSLTDLRGNLYQQQADRIGNNEALMTNLEDSIHGQSKVNTNVIDFPQNQNQKKTLKLELGF</sequence>
<name>A0A9C7L9P0_9BACI</name>
<comment type="caution">
    <text evidence="2">The sequence shown here is derived from an EMBL/GenBank/DDBJ whole genome shotgun (WGS) entry which is preliminary data.</text>
</comment>